<evidence type="ECO:0000259" key="5">
    <source>
        <dbReference type="PROSITE" id="PS50977"/>
    </source>
</evidence>
<comment type="caution">
    <text evidence="6">The sequence shown here is derived from an EMBL/GenBank/DDBJ whole genome shotgun (WGS) entry which is preliminary data.</text>
</comment>
<proteinExistence type="predicted"/>
<dbReference type="SUPFAM" id="SSF46689">
    <property type="entry name" value="Homeodomain-like"/>
    <property type="match status" value="1"/>
</dbReference>
<organism evidence="6 7">
    <name type="scientific">Paenibacillus aurantiacus</name>
    <dbReference type="NCBI Taxonomy" id="1936118"/>
    <lineage>
        <taxon>Bacteria</taxon>
        <taxon>Bacillati</taxon>
        <taxon>Bacillota</taxon>
        <taxon>Bacilli</taxon>
        <taxon>Bacillales</taxon>
        <taxon>Paenibacillaceae</taxon>
        <taxon>Paenibacillus</taxon>
    </lineage>
</organism>
<dbReference type="EMBL" id="JBHMDO010000039">
    <property type="protein sequence ID" value="MFB9329199.1"/>
    <property type="molecule type" value="Genomic_DNA"/>
</dbReference>
<feature type="domain" description="HTH tetR-type" evidence="5">
    <location>
        <begin position="16"/>
        <end position="76"/>
    </location>
</feature>
<evidence type="ECO:0000256" key="4">
    <source>
        <dbReference type="PROSITE-ProRule" id="PRU00335"/>
    </source>
</evidence>
<dbReference type="InterPro" id="IPR050109">
    <property type="entry name" value="HTH-type_TetR-like_transc_reg"/>
</dbReference>
<dbReference type="SUPFAM" id="SSF48498">
    <property type="entry name" value="Tetracyclin repressor-like, C-terminal domain"/>
    <property type="match status" value="1"/>
</dbReference>
<dbReference type="InterPro" id="IPR036271">
    <property type="entry name" value="Tet_transcr_reg_TetR-rel_C_sf"/>
</dbReference>
<name>A0ABV5KVF1_9BACL</name>
<dbReference type="PROSITE" id="PS01081">
    <property type="entry name" value="HTH_TETR_1"/>
    <property type="match status" value="1"/>
</dbReference>
<dbReference type="RefSeq" id="WP_377499233.1">
    <property type="nucleotide sequence ID" value="NZ_JBHMDO010000039.1"/>
</dbReference>
<keyword evidence="3" id="KW-0804">Transcription</keyword>
<dbReference type="InterPro" id="IPR001647">
    <property type="entry name" value="HTH_TetR"/>
</dbReference>
<gene>
    <name evidence="6" type="ORF">ACFFSY_24960</name>
</gene>
<evidence type="ECO:0000313" key="7">
    <source>
        <dbReference type="Proteomes" id="UP001589747"/>
    </source>
</evidence>
<dbReference type="PANTHER" id="PTHR30055:SF234">
    <property type="entry name" value="HTH-TYPE TRANSCRIPTIONAL REGULATOR BETI"/>
    <property type="match status" value="1"/>
</dbReference>
<dbReference type="InterPro" id="IPR023772">
    <property type="entry name" value="DNA-bd_HTH_TetR-type_CS"/>
</dbReference>
<dbReference type="InterPro" id="IPR009057">
    <property type="entry name" value="Homeodomain-like_sf"/>
</dbReference>
<dbReference type="PANTHER" id="PTHR30055">
    <property type="entry name" value="HTH-TYPE TRANSCRIPTIONAL REGULATOR RUTR"/>
    <property type="match status" value="1"/>
</dbReference>
<dbReference type="Proteomes" id="UP001589747">
    <property type="component" value="Unassembled WGS sequence"/>
</dbReference>
<evidence type="ECO:0000256" key="3">
    <source>
        <dbReference type="ARBA" id="ARBA00023163"/>
    </source>
</evidence>
<evidence type="ECO:0000256" key="2">
    <source>
        <dbReference type="ARBA" id="ARBA00023125"/>
    </source>
</evidence>
<keyword evidence="7" id="KW-1185">Reference proteome</keyword>
<sequence>MDPKARYDKERTDGKLNRLSVILAAAERVFTSKGIEKTTMQDIATEANIGIATLFRYFPKKEKLIVAVATRLYEPILERFQTIAAEPMTSLAQLAALFDYFIEDHHNPSITFMVDFESYAAHSPEPIDGIQQFNSLNRLISQEYETIVRRGMEDGSIRTDIAVKETLTTVINAFGLFSKKLSLQNNILLLESDYPSDVQLRVLKHILLDYLKPANG</sequence>
<dbReference type="PROSITE" id="PS50977">
    <property type="entry name" value="HTH_TETR_2"/>
    <property type="match status" value="1"/>
</dbReference>
<keyword evidence="2 4" id="KW-0238">DNA-binding</keyword>
<feature type="DNA-binding region" description="H-T-H motif" evidence="4">
    <location>
        <begin position="39"/>
        <end position="58"/>
    </location>
</feature>
<protein>
    <submittedName>
        <fullName evidence="6">TetR/AcrR family transcriptional regulator</fullName>
    </submittedName>
</protein>
<dbReference type="Gene3D" id="1.10.357.10">
    <property type="entry name" value="Tetracycline Repressor, domain 2"/>
    <property type="match status" value="1"/>
</dbReference>
<reference evidence="6 7" key="1">
    <citation type="submission" date="2024-09" db="EMBL/GenBank/DDBJ databases">
        <authorList>
            <person name="Sun Q."/>
            <person name="Mori K."/>
        </authorList>
    </citation>
    <scope>NUCLEOTIDE SEQUENCE [LARGE SCALE GENOMIC DNA]</scope>
    <source>
        <strain evidence="6 7">TISTR 2452</strain>
    </source>
</reference>
<evidence type="ECO:0000313" key="6">
    <source>
        <dbReference type="EMBL" id="MFB9329199.1"/>
    </source>
</evidence>
<keyword evidence="1" id="KW-0805">Transcription regulation</keyword>
<dbReference type="PRINTS" id="PR00455">
    <property type="entry name" value="HTHTETR"/>
</dbReference>
<dbReference type="Pfam" id="PF00440">
    <property type="entry name" value="TetR_N"/>
    <property type="match status" value="1"/>
</dbReference>
<accession>A0ABV5KVF1</accession>
<evidence type="ECO:0000256" key="1">
    <source>
        <dbReference type="ARBA" id="ARBA00023015"/>
    </source>
</evidence>